<evidence type="ECO:0000256" key="2">
    <source>
        <dbReference type="ARBA" id="ARBA00022448"/>
    </source>
</evidence>
<feature type="compositionally biased region" description="Low complexity" evidence="12">
    <location>
        <begin position="46"/>
        <end position="63"/>
    </location>
</feature>
<dbReference type="SUPFAM" id="SSF50729">
    <property type="entry name" value="PH domain-like"/>
    <property type="match status" value="1"/>
</dbReference>
<evidence type="ECO:0000256" key="9">
    <source>
        <dbReference type="ARBA" id="ARBA00023136"/>
    </source>
</evidence>
<dbReference type="GO" id="GO:0098793">
    <property type="term" value="C:presynapse"/>
    <property type="evidence" value="ECO:0007669"/>
    <property type="project" value="GOC"/>
</dbReference>
<dbReference type="GO" id="GO:0015031">
    <property type="term" value="P:protein transport"/>
    <property type="evidence" value="ECO:0007669"/>
    <property type="project" value="UniProtKB-KW"/>
</dbReference>
<evidence type="ECO:0000256" key="12">
    <source>
        <dbReference type="SAM" id="MobiDB-lite"/>
    </source>
</evidence>
<evidence type="ECO:0000259" key="15">
    <source>
        <dbReference type="PROSITE" id="PS51258"/>
    </source>
</evidence>
<evidence type="ECO:0007829" key="19">
    <source>
        <dbReference type="PeptideAtlas" id="A0A8M2BDG8"/>
    </source>
</evidence>
<reference evidence="17" key="1">
    <citation type="submission" date="2025-08" db="UniProtKB">
        <authorList>
            <consortium name="RefSeq"/>
        </authorList>
    </citation>
    <scope>IDENTIFICATION</scope>
    <source>
        <strain evidence="17">Tuebingen</strain>
        <tissue evidence="17">Fibroblasts and whole tissue</tissue>
    </source>
</reference>
<evidence type="ECO:0000256" key="5">
    <source>
        <dbReference type="ARBA" id="ARBA00022837"/>
    </source>
</evidence>
<evidence type="ECO:0000256" key="3">
    <source>
        <dbReference type="ARBA" id="ARBA00022483"/>
    </source>
</evidence>
<dbReference type="SMART" id="SM00233">
    <property type="entry name" value="PH"/>
    <property type="match status" value="1"/>
</dbReference>
<evidence type="ECO:0000256" key="11">
    <source>
        <dbReference type="ARBA" id="ARBA00034103"/>
    </source>
</evidence>
<keyword evidence="9" id="KW-0472">Membrane</keyword>
<dbReference type="InterPro" id="IPR011993">
    <property type="entry name" value="PH-like_dom_sf"/>
</dbReference>
<feature type="domain" description="PH" evidence="13">
    <location>
        <begin position="486"/>
        <end position="589"/>
    </location>
</feature>
<sequence length="1331" mass="151743">MLDPSSSEEESDGIVEEESREVMAPQSGSSRISPSRTSESSDRLQPSSRGSSARPTSPSPSAASEEKEDVEKLQREEEERKKKLQLYVFVMRCIAYPFNAKQPTDMARRQLKITKQQLQTTKDRFESFLKGDTQIVADEAFINAVQSYFEVFLKSDRVAKMVQTGGLSALDCREVFKRHIEKRVRSLPEIDGLSKETVLSSWMAKFDTIYRGDEDPRKAQQRMTASAASELILSKDQLYEMFQQILGIKKFEHQLLYQACQLDNLDEQAAQIRRELDGRLQMADQIARAGKFLKFVSKEMEAMYIEELKSSVNQLMANLESMPVSKGGEFKLQKLKRGHNTSIIDMGQEDENQLSKSDVVLSFTLEVVIMEVQGLKSLAPNRIVYCTMEVEGGQKLQTDQAEASKPTWGTQGDFTTTHPLPAVKVKLFTESTGVLALEDKELGRVVLHPTPNSPKQAELHKMTVTKACPDQDLKIKLAVRMDKPQNMKACGYLWAVGKNVWKRWKKRFFVLVQVSQYTFAMCSYREKKSEPQELLQLDGYTVDYTDPQPGLDGGRAFFNAVKEGDTVIFASDDEQDRILWVQAMYRATGQSHKPVPPTQVQKLNSKGKAAAQMDAPISQFYADRAQKHGMDEFISANPCSFDHASLFEMMQRLTLDHRLNDNFACLGWFSPGQVFVLDEYCARNGVRGCHRHLCYLGDLLERADAGHMIDPTLLHYSFAFCASHVHGNRPDGLGTVTVEEKERFEEIKERLRVLLENQITNFRYCFPFGRPEGALKATLSLLERVLMKDIVTPVPQEEVKAVIRKCLEQAAQINYQRITDYARVEGKKREMYDHPVYSLATQVMDLTIQNVANLATPAKKLEHVIRLAELVIEVLHQNQDHHAEAFAWWSDLMVEHAENFLSLYGVDMDAALEIQSPESWDSFPLFQLLNDFLRTDYHLCNGKFHKHLQDLYAPLVVRYVDLMESSIAQSIHRGFERESWEPVKSLTSNLPNVNLPNVNLQIPKVPNLPVPVAGLSVNLPQMPSFSTPSWMAAIYDSDNGSGTSEDLFWKLDALQTFIRDLHWPEEEFAKHLDNRMKLMSSDMIETSVKRTRGAFESKLTKSSRSTDFRIPLSLCTMFNVMVDAKDQSAKLCAMEMGQEKQYHSQIDELIEESVKDMIALLVAKFVAILESVLAKISRYDEGTLFSSFLSFTVKAASKYVEVPKPGMDVADGYVTFVRHSQDILRDKVNEEVYIERLFDQWYTATMNLLATWLTERMDQQLHVYQLKILIRIVKKKYRDFRLQGVLDSTLNSKSYDTVRNRLTLEEATASVREGGMQGISMKDSDEEDEED</sequence>
<dbReference type="GO" id="GO:0030659">
    <property type="term" value="C:cytoplasmic vesicle membrane"/>
    <property type="evidence" value="ECO:0007669"/>
    <property type="project" value="UniProtKB-SubCell"/>
</dbReference>
<evidence type="ECO:0000256" key="7">
    <source>
        <dbReference type="ARBA" id="ARBA00023018"/>
    </source>
</evidence>
<keyword evidence="6" id="KW-0653">Protein transport</keyword>
<protein>
    <submittedName>
        <fullName evidence="17">Calcium-dependent secretion activator 1 isoform X6</fullName>
    </submittedName>
</protein>
<evidence type="ECO:0000313" key="16">
    <source>
        <dbReference type="Proteomes" id="UP000000437"/>
    </source>
</evidence>
<organism evidence="16 17">
    <name type="scientific">Danio rerio</name>
    <name type="common">Zebrafish</name>
    <name type="synonym">Brachydanio rerio</name>
    <dbReference type="NCBI Taxonomy" id="7955"/>
    <lineage>
        <taxon>Eukaryota</taxon>
        <taxon>Metazoa</taxon>
        <taxon>Chordata</taxon>
        <taxon>Craniata</taxon>
        <taxon>Vertebrata</taxon>
        <taxon>Euteleostomi</taxon>
        <taxon>Actinopterygii</taxon>
        <taxon>Neopterygii</taxon>
        <taxon>Teleostei</taxon>
        <taxon>Ostariophysi</taxon>
        <taxon>Cypriniformes</taxon>
        <taxon>Danionidae</taxon>
        <taxon>Danioninae</taxon>
        <taxon>Danio</taxon>
    </lineage>
</organism>
<feature type="domain" description="C2" evidence="14">
    <location>
        <begin position="345"/>
        <end position="463"/>
    </location>
</feature>
<dbReference type="GO" id="GO:0046872">
    <property type="term" value="F:metal ion binding"/>
    <property type="evidence" value="ECO:0007669"/>
    <property type="project" value="UniProtKB-KW"/>
</dbReference>
<evidence type="ECO:0000256" key="1">
    <source>
        <dbReference type="ARBA" id="ARBA00004156"/>
    </source>
</evidence>
<keyword evidence="2" id="KW-0813">Transport</keyword>
<feature type="compositionally biased region" description="Low complexity" evidence="12">
    <location>
        <begin position="27"/>
        <end position="38"/>
    </location>
</feature>
<dbReference type="PROSITE" id="PS50004">
    <property type="entry name" value="C2"/>
    <property type="match status" value="1"/>
</dbReference>
<name>A0A8M2BDG8_DANRE</name>
<keyword evidence="16" id="KW-1185">Reference proteome</keyword>
<dbReference type="FunFam" id="2.30.29.30:FF:000007">
    <property type="entry name" value="Calcium-dependent secretion activator 2 isoform B"/>
    <property type="match status" value="1"/>
</dbReference>
<feature type="region of interest" description="Disordered" evidence="12">
    <location>
        <begin position="1"/>
        <end position="76"/>
    </location>
</feature>
<feature type="compositionally biased region" description="Acidic residues" evidence="12">
    <location>
        <begin position="1"/>
        <end position="19"/>
    </location>
</feature>
<evidence type="ECO:0000256" key="4">
    <source>
        <dbReference type="ARBA" id="ARBA00022723"/>
    </source>
</evidence>
<dbReference type="RefSeq" id="XP_005166171.1">
    <property type="nucleotide sequence ID" value="XM_005166114.6"/>
</dbReference>
<dbReference type="GO" id="GO:1990504">
    <property type="term" value="P:dense core granule exocytosis"/>
    <property type="evidence" value="ECO:0007669"/>
    <property type="project" value="InterPro"/>
</dbReference>
<accession>A0A8M2BDG8</accession>
<evidence type="ECO:0000256" key="6">
    <source>
        <dbReference type="ARBA" id="ARBA00022927"/>
    </source>
</evidence>
<dbReference type="InterPro" id="IPR001849">
    <property type="entry name" value="PH_domain"/>
</dbReference>
<dbReference type="Pfam" id="PF25341">
    <property type="entry name" value="C2_CAPS"/>
    <property type="match status" value="1"/>
</dbReference>
<dbReference type="Pfam" id="PF00169">
    <property type="entry name" value="PH"/>
    <property type="match status" value="1"/>
</dbReference>
<dbReference type="PROSITE" id="PS51258">
    <property type="entry name" value="MHD1"/>
    <property type="match status" value="1"/>
</dbReference>
<dbReference type="GO" id="GO:0016079">
    <property type="term" value="P:synaptic vesicle exocytosis"/>
    <property type="evidence" value="ECO:0007669"/>
    <property type="project" value="InterPro"/>
</dbReference>
<keyword evidence="3" id="KW-0268">Exocytosis</keyword>
<evidence type="ECO:0000259" key="13">
    <source>
        <dbReference type="PROSITE" id="PS50003"/>
    </source>
</evidence>
<comment type="subcellular location">
    <subcellularLocation>
        <location evidence="1">Cytoplasmic vesicle membrane</location>
    </subcellularLocation>
    <subcellularLocation>
        <location evidence="11">Synapse</location>
    </subcellularLocation>
</comment>
<dbReference type="PROSITE" id="PS50003">
    <property type="entry name" value="PH_DOMAIN"/>
    <property type="match status" value="1"/>
</dbReference>
<proteinExistence type="evidence at protein level"/>
<gene>
    <name evidence="17 18" type="primary">cadpsb</name>
</gene>
<feature type="domain" description="MHD1" evidence="15">
    <location>
        <begin position="906"/>
        <end position="1091"/>
    </location>
</feature>
<dbReference type="InterPro" id="IPR057457">
    <property type="entry name" value="CAPS_C2"/>
</dbReference>
<evidence type="ECO:0000256" key="10">
    <source>
        <dbReference type="ARBA" id="ARBA00023329"/>
    </source>
</evidence>
<dbReference type="InterPro" id="IPR010439">
    <property type="entry name" value="MUN_dom"/>
</dbReference>
<keyword evidence="19" id="KW-1267">Proteomics identification</keyword>
<dbReference type="SMART" id="SM01145">
    <property type="entry name" value="DUF1041"/>
    <property type="match status" value="1"/>
</dbReference>
<dbReference type="CDD" id="cd01234">
    <property type="entry name" value="PH_CADPS"/>
    <property type="match status" value="1"/>
</dbReference>
<dbReference type="InterPro" id="IPR000008">
    <property type="entry name" value="C2_dom"/>
</dbReference>
<dbReference type="OrthoDB" id="10063282at2759"/>
<dbReference type="PANTHER" id="PTHR12166:SF6">
    <property type="entry name" value="CALCIUM-DEPENDENT SECRETION ACTIVATOR 1"/>
    <property type="match status" value="1"/>
</dbReference>
<evidence type="ECO:0000313" key="17">
    <source>
        <dbReference type="RefSeq" id="XP_005166171.1"/>
    </source>
</evidence>
<dbReference type="Proteomes" id="UP000000437">
    <property type="component" value="Chromosome 6"/>
</dbReference>
<dbReference type="GO" id="GO:0008289">
    <property type="term" value="F:lipid binding"/>
    <property type="evidence" value="ECO:0007669"/>
    <property type="project" value="UniProtKB-KW"/>
</dbReference>
<keyword evidence="8" id="KW-0446">Lipid-binding</keyword>
<dbReference type="CTD" id="100001129"/>
<evidence type="ECO:0000313" key="18">
    <source>
        <dbReference type="ZFIN" id="ZDB-GENE-110621-2"/>
    </source>
</evidence>
<evidence type="ECO:0000256" key="8">
    <source>
        <dbReference type="ARBA" id="ARBA00023121"/>
    </source>
</evidence>
<dbReference type="Gene3D" id="2.30.29.30">
    <property type="entry name" value="Pleckstrin-homology domain (PH domain)/Phosphotyrosine-binding domain (PTB)"/>
    <property type="match status" value="1"/>
</dbReference>
<keyword evidence="4" id="KW-0479">Metal-binding</keyword>
<keyword evidence="10" id="KW-0968">Cytoplasmic vesicle</keyword>
<dbReference type="ZFIN" id="ZDB-GENE-110621-2">
    <property type="gene designation" value="cadpsb"/>
</dbReference>
<keyword evidence="7" id="KW-0770">Synapse</keyword>
<dbReference type="Pfam" id="PF06292">
    <property type="entry name" value="MUN"/>
    <property type="match status" value="2"/>
</dbReference>
<keyword evidence="5" id="KW-0106">Calcium</keyword>
<dbReference type="InterPro" id="IPR033227">
    <property type="entry name" value="CAPS"/>
</dbReference>
<evidence type="ECO:0000259" key="14">
    <source>
        <dbReference type="PROSITE" id="PS50004"/>
    </source>
</evidence>
<dbReference type="InterPro" id="IPR014770">
    <property type="entry name" value="Munc13_1"/>
</dbReference>
<dbReference type="AGR" id="ZFIN:ZDB-GENE-110621-2"/>
<dbReference type="GeneID" id="100001129"/>
<dbReference type="PANTHER" id="PTHR12166">
    <property type="entry name" value="CALCIUM-DEPENDENT SECRETION ACTIVATOR"/>
    <property type="match status" value="1"/>
</dbReference>